<dbReference type="PANTHER" id="PTHR30313">
    <property type="entry name" value="DNA PRIMASE"/>
    <property type="match status" value="1"/>
</dbReference>
<dbReference type="CDD" id="cd03364">
    <property type="entry name" value="TOPRIM_DnaG_primases"/>
    <property type="match status" value="1"/>
</dbReference>
<dbReference type="PANTHER" id="PTHR30313:SF2">
    <property type="entry name" value="DNA PRIMASE"/>
    <property type="match status" value="1"/>
</dbReference>
<evidence type="ECO:0000256" key="3">
    <source>
        <dbReference type="ARBA" id="ARBA00022679"/>
    </source>
</evidence>
<dbReference type="KEGG" id="sulg:FJR48_11725"/>
<dbReference type="OrthoDB" id="9803773at2"/>
<dbReference type="FunFam" id="3.90.580.10:FF:000001">
    <property type="entry name" value="DNA primase"/>
    <property type="match status" value="1"/>
</dbReference>
<keyword evidence="9" id="KW-0460">Magnesium</keyword>
<keyword evidence="11 12" id="KW-0804">Transcription</keyword>
<dbReference type="InterPro" id="IPR016136">
    <property type="entry name" value="DNA_helicase_N/primase_C"/>
</dbReference>
<dbReference type="GO" id="GO:0008270">
    <property type="term" value="F:zinc ion binding"/>
    <property type="evidence" value="ECO:0007669"/>
    <property type="project" value="UniProtKB-UniRule"/>
</dbReference>
<dbReference type="GO" id="GO:0003677">
    <property type="term" value="F:DNA binding"/>
    <property type="evidence" value="ECO:0007669"/>
    <property type="project" value="UniProtKB-KW"/>
</dbReference>
<evidence type="ECO:0000256" key="8">
    <source>
        <dbReference type="ARBA" id="ARBA00022833"/>
    </source>
</evidence>
<dbReference type="EMBL" id="CP043617">
    <property type="protein sequence ID" value="QFR50358.1"/>
    <property type="molecule type" value="Genomic_DNA"/>
</dbReference>
<dbReference type="RefSeq" id="WP_152308306.1">
    <property type="nucleotide sequence ID" value="NZ_CP043617.1"/>
</dbReference>
<evidence type="ECO:0000256" key="11">
    <source>
        <dbReference type="ARBA" id="ARBA00023163"/>
    </source>
</evidence>
<dbReference type="EC" id="2.7.7.101" evidence="12"/>
<dbReference type="Gene3D" id="3.90.980.10">
    <property type="entry name" value="DNA primase, catalytic core, N-terminal domain"/>
    <property type="match status" value="1"/>
</dbReference>
<dbReference type="Gene3D" id="3.90.580.10">
    <property type="entry name" value="Zinc finger, CHC2-type domain"/>
    <property type="match status" value="1"/>
</dbReference>
<feature type="zinc finger region" description="CHC2-type" evidence="12 14">
    <location>
        <begin position="37"/>
        <end position="61"/>
    </location>
</feature>
<evidence type="ECO:0000256" key="4">
    <source>
        <dbReference type="ARBA" id="ARBA00022695"/>
    </source>
</evidence>
<dbReference type="Pfam" id="PF08275">
    <property type="entry name" value="DNAG_N"/>
    <property type="match status" value="1"/>
</dbReference>
<dbReference type="Pfam" id="PF16730">
    <property type="entry name" value="DnaGprimase_HBD"/>
    <property type="match status" value="1"/>
</dbReference>
<accession>A0A5P8P3N2</accession>
<dbReference type="AlphaFoldDB" id="A0A5P8P3N2"/>
<organism evidence="16 17">
    <name type="scientific">Sulfurimonas lithotrophica</name>
    <dbReference type="NCBI Taxonomy" id="2590022"/>
    <lineage>
        <taxon>Bacteria</taxon>
        <taxon>Pseudomonadati</taxon>
        <taxon>Campylobacterota</taxon>
        <taxon>Epsilonproteobacteria</taxon>
        <taxon>Campylobacterales</taxon>
        <taxon>Sulfurimonadaceae</taxon>
        <taxon>Sulfurimonas</taxon>
    </lineage>
</organism>
<evidence type="ECO:0000256" key="13">
    <source>
        <dbReference type="PIRNR" id="PIRNR002811"/>
    </source>
</evidence>
<keyword evidence="17" id="KW-1185">Reference proteome</keyword>
<name>A0A5P8P3N2_9BACT</name>
<dbReference type="NCBIfam" id="TIGR01391">
    <property type="entry name" value="dnaG"/>
    <property type="match status" value="1"/>
</dbReference>
<dbReference type="GO" id="GO:0005737">
    <property type="term" value="C:cytoplasm"/>
    <property type="evidence" value="ECO:0007669"/>
    <property type="project" value="TreeGrafter"/>
</dbReference>
<evidence type="ECO:0000256" key="7">
    <source>
        <dbReference type="ARBA" id="ARBA00022771"/>
    </source>
</evidence>
<evidence type="ECO:0000256" key="1">
    <source>
        <dbReference type="ARBA" id="ARBA00022478"/>
    </source>
</evidence>
<evidence type="ECO:0000256" key="5">
    <source>
        <dbReference type="ARBA" id="ARBA00022705"/>
    </source>
</evidence>
<evidence type="ECO:0000256" key="2">
    <source>
        <dbReference type="ARBA" id="ARBA00022515"/>
    </source>
</evidence>
<comment type="subunit">
    <text evidence="12">Monomer. Interacts with DnaB.</text>
</comment>
<dbReference type="InterPro" id="IPR037068">
    <property type="entry name" value="DNA_primase_core_N_sf"/>
</dbReference>
<dbReference type="GO" id="GO:0006269">
    <property type="term" value="P:DNA replication, synthesis of primer"/>
    <property type="evidence" value="ECO:0007669"/>
    <property type="project" value="UniProtKB-UniRule"/>
</dbReference>
<dbReference type="InterPro" id="IPR036977">
    <property type="entry name" value="DNA_primase_Znf_CHC2"/>
</dbReference>
<dbReference type="Proteomes" id="UP000326944">
    <property type="component" value="Chromosome"/>
</dbReference>
<comment type="catalytic activity">
    <reaction evidence="12">
        <text>ssDNA + n NTP = ssDNA/pppN(pN)n-1 hybrid + (n-1) diphosphate.</text>
        <dbReference type="EC" id="2.7.7.101"/>
    </reaction>
</comment>
<dbReference type="InterPro" id="IPR031988">
    <property type="entry name" value="DnaG_HBD"/>
</dbReference>
<dbReference type="InterPro" id="IPR050219">
    <property type="entry name" value="DnaG_primase"/>
</dbReference>
<dbReference type="InterPro" id="IPR013264">
    <property type="entry name" value="DNAG_N"/>
</dbReference>
<keyword evidence="4 12" id="KW-0548">Nucleotidyltransferase</keyword>
<dbReference type="Pfam" id="PF01807">
    <property type="entry name" value="Zn_ribbon_DnaG"/>
    <property type="match status" value="1"/>
</dbReference>
<dbReference type="InterPro" id="IPR034151">
    <property type="entry name" value="TOPRIM_DnaG_bac"/>
</dbReference>
<dbReference type="GO" id="GO:0003899">
    <property type="term" value="F:DNA-directed RNA polymerase activity"/>
    <property type="evidence" value="ECO:0007669"/>
    <property type="project" value="UniProtKB-UniRule"/>
</dbReference>
<reference evidence="16 17" key="1">
    <citation type="submission" date="2019-09" db="EMBL/GenBank/DDBJ databases">
        <title>Sulfurimonas gotlandica sp. nov., a chemoautotrophic and psychrotolerant epsilonproteobacterium isolated from a pelagic redoxcline, and an emended description of the genus Sulfurimonas.</title>
        <authorList>
            <person name="Wang S."/>
            <person name="Jiang L."/>
            <person name="Shao S."/>
        </authorList>
    </citation>
    <scope>NUCLEOTIDE SEQUENCE [LARGE SCALE GENOMIC DNA]</scope>
    <source>
        <strain evidence="16 17">GYSZ_1</strain>
    </source>
</reference>
<keyword evidence="8 12" id="KW-0862">Zinc</keyword>
<dbReference type="SUPFAM" id="SSF57783">
    <property type="entry name" value="Zinc beta-ribbon"/>
    <property type="match status" value="1"/>
</dbReference>
<keyword evidence="2 12" id="KW-0639">Primosome</keyword>
<dbReference type="PIRSF" id="PIRSF002811">
    <property type="entry name" value="DnaG"/>
    <property type="match status" value="1"/>
</dbReference>
<dbReference type="Pfam" id="PF13662">
    <property type="entry name" value="Toprim_4"/>
    <property type="match status" value="1"/>
</dbReference>
<comment type="domain">
    <text evidence="12">Contains an N-terminal zinc-binding domain, a central core domain that contains the primase activity, and a C-terminal DnaB-binding domain.</text>
</comment>
<evidence type="ECO:0000256" key="14">
    <source>
        <dbReference type="PIRSR" id="PIRSR002811-1"/>
    </source>
</evidence>
<dbReference type="InterPro" id="IPR030846">
    <property type="entry name" value="DnaG_bac"/>
</dbReference>
<keyword evidence="10 12" id="KW-0238">DNA-binding</keyword>
<keyword evidence="7 12" id="KW-0863">Zinc-finger</keyword>
<evidence type="ECO:0000256" key="9">
    <source>
        <dbReference type="ARBA" id="ARBA00022842"/>
    </source>
</evidence>
<dbReference type="GO" id="GO:1990077">
    <property type="term" value="C:primosome complex"/>
    <property type="evidence" value="ECO:0007669"/>
    <property type="project" value="UniProtKB-KW"/>
</dbReference>
<evidence type="ECO:0000259" key="15">
    <source>
        <dbReference type="PROSITE" id="PS50880"/>
    </source>
</evidence>
<keyword evidence="5 12" id="KW-0235">DNA replication</keyword>
<dbReference type="Gene3D" id="1.10.860.10">
    <property type="entry name" value="DNAb Helicase, Chain A"/>
    <property type="match status" value="1"/>
</dbReference>
<sequence length="542" mass="61031">MITQESIDALKAQLDVVDVVGSYIELKKAGANFKAPCPFHDEKTASFVVSPAKQIYHCFGCGAGGDSIKFTMEYEKLNYPEAIEKLADTYNFTLTYTDKKNNKPRSQVMDKLNEYYQNLLTSRQDASSYLHERGIYESSVEKFGIGYAPDSQSSMNYITSQMFTLKEAVDMGVVGYDNGRYFSRFIERITFPIHSPNGALVGFGGRTISGHQAKYVNSPETPFFNKSRLLYAYHHAKQALHKTKEIIITEGYLDVIMLHQAGFNNAVATLGTALTPEHLPLLRKGEPRVVMAYDGDKAGRAAALKASKLLSAGGFSGGVVIFGGGLDPADMVKDGRVDELASMFRSPKPFIEFVLDEILSLYDLKDPKAKEACMQEAIAYLKTLSPILQEEYKTYLASRLSISPSFVRIAKQTNISQTNTPVMQTSSHRDMWELSLIKTLLEKPHMLTQVLDVLDPSLLQFHQNEFSLLISNQTEHPSIMAISVDESIKVIQNEDELQKELNTFLSKHYNRELKKINIRQDISYEQKGFEIRRLRKLISKLK</sequence>
<gene>
    <name evidence="12" type="primary">dnaG</name>
    <name evidence="16" type="ORF">FJR48_11725</name>
</gene>
<evidence type="ECO:0000313" key="17">
    <source>
        <dbReference type="Proteomes" id="UP000326944"/>
    </source>
</evidence>
<evidence type="ECO:0000313" key="16">
    <source>
        <dbReference type="EMBL" id="QFR50358.1"/>
    </source>
</evidence>
<proteinExistence type="inferred from homology"/>
<protein>
    <recommendedName>
        <fullName evidence="12 13">DNA primase</fullName>
        <ecNumber evidence="12">2.7.7.101</ecNumber>
    </recommendedName>
</protein>
<dbReference type="SMART" id="SM00400">
    <property type="entry name" value="ZnF_CHCC"/>
    <property type="match status" value="1"/>
</dbReference>
<comment type="similarity">
    <text evidence="12 13">Belongs to the DnaG primase family.</text>
</comment>
<evidence type="ECO:0000256" key="6">
    <source>
        <dbReference type="ARBA" id="ARBA00022723"/>
    </source>
</evidence>
<evidence type="ECO:0000256" key="10">
    <source>
        <dbReference type="ARBA" id="ARBA00023125"/>
    </source>
</evidence>
<keyword evidence="6 12" id="KW-0479">Metal-binding</keyword>
<dbReference type="InterPro" id="IPR006295">
    <property type="entry name" value="DNA_primase_DnaG"/>
</dbReference>
<dbReference type="InterPro" id="IPR006171">
    <property type="entry name" value="TOPRIM_dom"/>
</dbReference>
<dbReference type="SMART" id="SM00493">
    <property type="entry name" value="TOPRIM"/>
    <property type="match status" value="1"/>
</dbReference>
<feature type="domain" description="Toprim" evidence="15">
    <location>
        <begin position="244"/>
        <end position="325"/>
    </location>
</feature>
<dbReference type="Pfam" id="PF10410">
    <property type="entry name" value="DnaB_bind"/>
    <property type="match status" value="1"/>
</dbReference>
<comment type="function">
    <text evidence="12 13">RNA polymerase that catalyzes the synthesis of short RNA molecules used as primers for DNA polymerase during DNA replication.</text>
</comment>
<keyword evidence="3 12" id="KW-0808">Transferase</keyword>
<dbReference type="GO" id="GO:0000428">
    <property type="term" value="C:DNA-directed RNA polymerase complex"/>
    <property type="evidence" value="ECO:0007669"/>
    <property type="project" value="UniProtKB-KW"/>
</dbReference>
<dbReference type="InterPro" id="IPR002694">
    <property type="entry name" value="Znf_CHC2"/>
</dbReference>
<dbReference type="SUPFAM" id="SSF56731">
    <property type="entry name" value="DNA primase core"/>
    <property type="match status" value="1"/>
</dbReference>
<comment type="cofactor">
    <cofactor evidence="12 13 14">
        <name>Zn(2+)</name>
        <dbReference type="ChEBI" id="CHEBI:29105"/>
    </cofactor>
    <text evidence="12 13 14">Binds 1 zinc ion per monomer.</text>
</comment>
<dbReference type="InterPro" id="IPR019475">
    <property type="entry name" value="DNA_primase_DnaB-bd"/>
</dbReference>
<dbReference type="Gene3D" id="3.40.1360.10">
    <property type="match status" value="1"/>
</dbReference>
<dbReference type="HAMAP" id="MF_00974">
    <property type="entry name" value="DNA_primase_DnaG"/>
    <property type="match status" value="1"/>
</dbReference>
<dbReference type="PROSITE" id="PS50880">
    <property type="entry name" value="TOPRIM"/>
    <property type="match status" value="1"/>
</dbReference>
<evidence type="ECO:0000256" key="12">
    <source>
        <dbReference type="HAMAP-Rule" id="MF_00974"/>
    </source>
</evidence>
<keyword evidence="1 12" id="KW-0240">DNA-directed RNA polymerase</keyword>